<evidence type="ECO:0000256" key="8">
    <source>
        <dbReference type="RuleBase" id="RU364068"/>
    </source>
</evidence>
<dbReference type="Gene3D" id="3.40.190.80">
    <property type="match status" value="1"/>
</dbReference>
<feature type="binding site" evidence="7">
    <location>
        <position position="105"/>
    </location>
    <ligand>
        <name>Mg(2+)</name>
        <dbReference type="ChEBI" id="CHEBI:18420"/>
        <label>1</label>
        <note>catalytic</note>
    </ligand>
</feature>
<evidence type="ECO:0000313" key="10">
    <source>
        <dbReference type="Proteomes" id="UP000490386"/>
    </source>
</evidence>
<proteinExistence type="inferred from homology"/>
<sequence length="289" mass="30689">MPQLDASAPAQDADQFTLEQLRELLDIALTLATEAGELVAARRNEGVAVADTKSSSVDIVTASDRESEAHIRRRLQELRPGDGFFGEESDATASETGLTWVVDPIDGTVNYLYGYPNYAVSVAVVLGDPGSEPASFTALASAVVNPEGRESFTAMRGQGAWCNGERLHVDAAPPLELALVGTGFSYSAERRVQQAEQWKTLAGRVRDLRRVGAASLDLCNIAINRLDAYYESGLNPWDHAGAALVAREAGAVVVGEAMGREGRRLIIAAKPGLELELADLVTALPGASL</sequence>
<dbReference type="PANTHER" id="PTHR20854">
    <property type="entry name" value="INOSITOL MONOPHOSPHATASE"/>
    <property type="match status" value="1"/>
</dbReference>
<evidence type="ECO:0000256" key="2">
    <source>
        <dbReference type="ARBA" id="ARBA00001946"/>
    </source>
</evidence>
<dbReference type="PROSITE" id="PS00630">
    <property type="entry name" value="IMP_2"/>
    <property type="match status" value="1"/>
</dbReference>
<keyword evidence="5 8" id="KW-0378">Hydrolase</keyword>
<name>A0A7J5B165_9MICO</name>
<evidence type="ECO:0000256" key="7">
    <source>
        <dbReference type="PIRSR" id="PIRSR600760-2"/>
    </source>
</evidence>
<feature type="binding site" evidence="7">
    <location>
        <position position="106"/>
    </location>
    <ligand>
        <name>Mg(2+)</name>
        <dbReference type="ChEBI" id="CHEBI:18420"/>
        <label>1</label>
        <note>catalytic</note>
    </ligand>
</feature>
<dbReference type="InterPro" id="IPR033942">
    <property type="entry name" value="IMPase"/>
</dbReference>
<dbReference type="InterPro" id="IPR020550">
    <property type="entry name" value="Inositol_monophosphatase_CS"/>
</dbReference>
<dbReference type="GO" id="GO:0008934">
    <property type="term" value="F:inositol monophosphate 1-phosphatase activity"/>
    <property type="evidence" value="ECO:0007669"/>
    <property type="project" value="InterPro"/>
</dbReference>
<dbReference type="Pfam" id="PF00459">
    <property type="entry name" value="Inositol_P"/>
    <property type="match status" value="1"/>
</dbReference>
<dbReference type="PROSITE" id="PS00629">
    <property type="entry name" value="IMP_1"/>
    <property type="match status" value="1"/>
</dbReference>
<protein>
    <recommendedName>
        <fullName evidence="8">Inositol-1-monophosphatase</fullName>
        <ecNumber evidence="8">3.1.3.25</ecNumber>
    </recommendedName>
</protein>
<dbReference type="GO" id="GO:0046854">
    <property type="term" value="P:phosphatidylinositol phosphate biosynthetic process"/>
    <property type="evidence" value="ECO:0007669"/>
    <property type="project" value="InterPro"/>
</dbReference>
<evidence type="ECO:0000256" key="6">
    <source>
        <dbReference type="ARBA" id="ARBA00022842"/>
    </source>
</evidence>
<reference evidence="9 10" key="1">
    <citation type="submission" date="2019-09" db="EMBL/GenBank/DDBJ databases">
        <title>Phylogeny of genus Pseudoclavibacter and closely related genus.</title>
        <authorList>
            <person name="Li Y."/>
        </authorList>
    </citation>
    <scope>NUCLEOTIDE SEQUENCE [LARGE SCALE GENOMIC DNA]</scope>
    <source>
        <strain evidence="9 10">THG-MD12</strain>
    </source>
</reference>
<organism evidence="9 10">
    <name type="scientific">Pseudoclavibacter terrae</name>
    <dbReference type="NCBI Taxonomy" id="1530195"/>
    <lineage>
        <taxon>Bacteria</taxon>
        <taxon>Bacillati</taxon>
        <taxon>Actinomycetota</taxon>
        <taxon>Actinomycetes</taxon>
        <taxon>Micrococcales</taxon>
        <taxon>Microbacteriaceae</taxon>
        <taxon>Pseudoclavibacter</taxon>
    </lineage>
</organism>
<keyword evidence="4 7" id="KW-0479">Metal-binding</keyword>
<dbReference type="PANTHER" id="PTHR20854:SF4">
    <property type="entry name" value="INOSITOL-1-MONOPHOSPHATASE-RELATED"/>
    <property type="match status" value="1"/>
</dbReference>
<dbReference type="SUPFAM" id="SSF56655">
    <property type="entry name" value="Carbohydrate phosphatase"/>
    <property type="match status" value="1"/>
</dbReference>
<dbReference type="InterPro" id="IPR020583">
    <property type="entry name" value="Inositol_monoP_metal-BS"/>
</dbReference>
<dbReference type="CDD" id="cd01639">
    <property type="entry name" value="IMPase"/>
    <property type="match status" value="1"/>
</dbReference>
<gene>
    <name evidence="9" type="ORF">F8O03_13065</name>
</gene>
<comment type="catalytic activity">
    <reaction evidence="1 8">
        <text>a myo-inositol phosphate + H2O = myo-inositol + phosphate</text>
        <dbReference type="Rhea" id="RHEA:24056"/>
        <dbReference type="ChEBI" id="CHEBI:15377"/>
        <dbReference type="ChEBI" id="CHEBI:17268"/>
        <dbReference type="ChEBI" id="CHEBI:43474"/>
        <dbReference type="ChEBI" id="CHEBI:84139"/>
        <dbReference type="EC" id="3.1.3.25"/>
    </reaction>
</comment>
<dbReference type="GO" id="GO:0046872">
    <property type="term" value="F:metal ion binding"/>
    <property type="evidence" value="ECO:0007669"/>
    <property type="project" value="UniProtKB-KW"/>
</dbReference>
<evidence type="ECO:0000313" key="9">
    <source>
        <dbReference type="EMBL" id="KAB1637205.1"/>
    </source>
</evidence>
<feature type="binding site" evidence="7">
    <location>
        <position position="103"/>
    </location>
    <ligand>
        <name>Mg(2+)</name>
        <dbReference type="ChEBI" id="CHEBI:18420"/>
        <label>1</label>
        <note>catalytic</note>
    </ligand>
</feature>
<dbReference type="InterPro" id="IPR000760">
    <property type="entry name" value="Inositol_monophosphatase-like"/>
</dbReference>
<dbReference type="OrthoDB" id="9772456at2"/>
<dbReference type="Proteomes" id="UP000490386">
    <property type="component" value="Unassembled WGS sequence"/>
</dbReference>
<feature type="binding site" evidence="7">
    <location>
        <position position="238"/>
    </location>
    <ligand>
        <name>Mg(2+)</name>
        <dbReference type="ChEBI" id="CHEBI:18420"/>
        <label>1</label>
        <note>catalytic</note>
    </ligand>
</feature>
<keyword evidence="10" id="KW-1185">Reference proteome</keyword>
<dbReference type="Gene3D" id="3.30.540.10">
    <property type="entry name" value="Fructose-1,6-Bisphosphatase, subunit A, domain 1"/>
    <property type="match status" value="1"/>
</dbReference>
<dbReference type="RefSeq" id="WP_151424232.1">
    <property type="nucleotide sequence ID" value="NZ_WBJX01000004.1"/>
</dbReference>
<comment type="similarity">
    <text evidence="3 8">Belongs to the inositol monophosphatase superfamily.</text>
</comment>
<evidence type="ECO:0000256" key="3">
    <source>
        <dbReference type="ARBA" id="ARBA00009759"/>
    </source>
</evidence>
<evidence type="ECO:0000256" key="5">
    <source>
        <dbReference type="ARBA" id="ARBA00022801"/>
    </source>
</evidence>
<evidence type="ECO:0000256" key="4">
    <source>
        <dbReference type="ARBA" id="ARBA00022723"/>
    </source>
</evidence>
<evidence type="ECO:0000256" key="1">
    <source>
        <dbReference type="ARBA" id="ARBA00001033"/>
    </source>
</evidence>
<comment type="caution">
    <text evidence="9">The sequence shown here is derived from an EMBL/GenBank/DDBJ whole genome shotgun (WGS) entry which is preliminary data.</text>
</comment>
<comment type="cofactor">
    <cofactor evidence="2 7 8">
        <name>Mg(2+)</name>
        <dbReference type="ChEBI" id="CHEBI:18420"/>
    </cofactor>
</comment>
<dbReference type="AlphaFoldDB" id="A0A7J5B165"/>
<dbReference type="GO" id="GO:0006020">
    <property type="term" value="P:inositol metabolic process"/>
    <property type="evidence" value="ECO:0007669"/>
    <property type="project" value="TreeGrafter"/>
</dbReference>
<accession>A0A7J5B165</accession>
<dbReference type="GO" id="GO:0007165">
    <property type="term" value="P:signal transduction"/>
    <property type="evidence" value="ECO:0007669"/>
    <property type="project" value="TreeGrafter"/>
</dbReference>
<keyword evidence="6 7" id="KW-0460">Magnesium</keyword>
<dbReference type="EC" id="3.1.3.25" evidence="8"/>
<feature type="binding site" evidence="7">
    <location>
        <position position="87"/>
    </location>
    <ligand>
        <name>Mg(2+)</name>
        <dbReference type="ChEBI" id="CHEBI:18420"/>
        <label>1</label>
        <note>catalytic</note>
    </ligand>
</feature>
<dbReference type="PRINTS" id="PR00377">
    <property type="entry name" value="IMPHPHTASES"/>
</dbReference>
<dbReference type="EMBL" id="WBJX01000004">
    <property type="protein sequence ID" value="KAB1637205.1"/>
    <property type="molecule type" value="Genomic_DNA"/>
</dbReference>